<keyword evidence="3" id="KW-1185">Reference proteome</keyword>
<dbReference type="EMBL" id="FNJU01000001">
    <property type="protein sequence ID" value="SDP13933.1"/>
    <property type="molecule type" value="Genomic_DNA"/>
</dbReference>
<accession>A0A1H0Q966</accession>
<dbReference type="AlphaFoldDB" id="A0A1H0Q966"/>
<dbReference type="PANTHER" id="PTHR43283:SF7">
    <property type="entry name" value="BETA-LACTAMASE-RELATED DOMAIN-CONTAINING PROTEIN"/>
    <property type="match status" value="1"/>
</dbReference>
<proteinExistence type="predicted"/>
<evidence type="ECO:0000313" key="3">
    <source>
        <dbReference type="Proteomes" id="UP000199159"/>
    </source>
</evidence>
<organism evidence="2 3">
    <name type="scientific">Litchfieldia salsa</name>
    <dbReference type="NCBI Taxonomy" id="930152"/>
    <lineage>
        <taxon>Bacteria</taxon>
        <taxon>Bacillati</taxon>
        <taxon>Bacillota</taxon>
        <taxon>Bacilli</taxon>
        <taxon>Bacillales</taxon>
        <taxon>Bacillaceae</taxon>
        <taxon>Litchfieldia</taxon>
    </lineage>
</organism>
<reference evidence="3" key="1">
    <citation type="submission" date="2016-10" db="EMBL/GenBank/DDBJ databases">
        <authorList>
            <person name="Varghese N."/>
            <person name="Submissions S."/>
        </authorList>
    </citation>
    <scope>NUCLEOTIDE SEQUENCE [LARGE SCALE GENOMIC DNA]</scope>
    <source>
        <strain evidence="3">IBRC-M10078</strain>
    </source>
</reference>
<dbReference type="Proteomes" id="UP000199159">
    <property type="component" value="Unassembled WGS sequence"/>
</dbReference>
<dbReference type="OrthoDB" id="9770183at2"/>
<dbReference type="STRING" id="930152.SAMN05216565_101662"/>
<dbReference type="InterPro" id="IPR001466">
    <property type="entry name" value="Beta-lactam-related"/>
</dbReference>
<dbReference type="Pfam" id="PF00144">
    <property type="entry name" value="Beta-lactamase"/>
    <property type="match status" value="1"/>
</dbReference>
<dbReference type="Gene3D" id="3.40.710.10">
    <property type="entry name" value="DD-peptidase/beta-lactamase superfamily"/>
    <property type="match status" value="1"/>
</dbReference>
<dbReference type="InterPro" id="IPR012338">
    <property type="entry name" value="Beta-lactam/transpept-like"/>
</dbReference>
<dbReference type="InterPro" id="IPR050789">
    <property type="entry name" value="Diverse_Enzym_Activities"/>
</dbReference>
<evidence type="ECO:0000259" key="1">
    <source>
        <dbReference type="Pfam" id="PF00144"/>
    </source>
</evidence>
<dbReference type="RefSeq" id="WP_090849831.1">
    <property type="nucleotide sequence ID" value="NZ_FNJU01000001.1"/>
</dbReference>
<name>A0A1H0Q966_9BACI</name>
<feature type="domain" description="Beta-lactamase-related" evidence="1">
    <location>
        <begin position="24"/>
        <end position="357"/>
    </location>
</feature>
<protein>
    <submittedName>
        <fullName evidence="2">CubicO group peptidase, beta-lactamase class C family</fullName>
    </submittedName>
</protein>
<dbReference type="PANTHER" id="PTHR43283">
    <property type="entry name" value="BETA-LACTAMASE-RELATED"/>
    <property type="match status" value="1"/>
</dbReference>
<evidence type="ECO:0000313" key="2">
    <source>
        <dbReference type="EMBL" id="SDP13933.1"/>
    </source>
</evidence>
<dbReference type="SUPFAM" id="SSF56601">
    <property type="entry name" value="beta-lactamase/transpeptidase-like"/>
    <property type="match status" value="1"/>
</dbReference>
<sequence length="385" mass="43113">MTLRIEMPEKIGMSSERVEVINEVAKRLVEDGITPAQVTLVARKGMIIHEEAYGKLTPELNSPLIQNDTLFPMCSIAKVITATCIMILVEEGRIGINRPVVDYIPEFQGEGKKEVRISHLLTHTSGIRDDELYAHMDQKKITAVIPPCEDTQDPATHEWLFLGYDTPLWKKPGTAMSYSSYGYQLLGEIIRRVSGMSFEGYVKEKVFNPLGMSDSYFYVPLEERSRVVKRSPNDLCAEWLLQERHLDSTSAAGGLYSTAMDLAKFAQMFLNKGSFDGKRILSPASVVAMTTNQIPGVSSEYRDEVFPEAYWGYGWSINGTKMDGGDLFSPNAFSHWGAAGVFFCADPIYDIVTVYLSVEIDHQKPFKNIYADLFNNVAIAAIEEI</sequence>
<gene>
    <name evidence="2" type="ORF">SAMN05216565_101662</name>
</gene>